<proteinExistence type="predicted"/>
<dbReference type="EMBL" id="JADKPV010000005">
    <property type="protein sequence ID" value="MBF4501714.1"/>
    <property type="molecule type" value="Genomic_DNA"/>
</dbReference>
<dbReference type="SUPFAM" id="SSF64182">
    <property type="entry name" value="DHH phosphoesterases"/>
    <property type="match status" value="1"/>
</dbReference>
<dbReference type="Gene3D" id="3.10.310.30">
    <property type="match status" value="1"/>
</dbReference>
<evidence type="ECO:0000259" key="2">
    <source>
        <dbReference type="Pfam" id="PF02272"/>
    </source>
</evidence>
<dbReference type="GO" id="GO:0003676">
    <property type="term" value="F:nucleic acid binding"/>
    <property type="evidence" value="ECO:0007669"/>
    <property type="project" value="InterPro"/>
</dbReference>
<comment type="caution">
    <text evidence="3">The sequence shown here is derived from an EMBL/GenBank/DDBJ whole genome shotgun (WGS) entry which is preliminary data.</text>
</comment>
<sequence>MKQQIIEKIEQYDRIIILRHMRPDPDAYGSQVGLKQLIQTNYPNKEVYATGQHDELLTYLATQDEVAEEQYKGALIIITDTGNTGRIDSPYYEQGDYMIKIDHHPDVDHYGDIRWVDTTSSSSSELIFRLFKYGEQHYNWTLPNEAARLIFAGIVGDTGRFVFPSATQFTFQAASELVAYDFDRTALFDAMYEVNRDVLHLQGYIFQNFTMFENGAAYIKITKELLREYGVTTEQTSQLVGSLGNVKGIKSWVIFVEEDRLIRVRLRSKGPVINGLAAEYRGGGHPLASGASVYSWEEADEVIERLKQLCDE</sequence>
<dbReference type="PANTHER" id="PTHR47618">
    <property type="entry name" value="BIFUNCTIONAL OLIGORIBONUCLEASE AND PAP PHOSPHATASE NRNA"/>
    <property type="match status" value="1"/>
</dbReference>
<dbReference type="Pfam" id="PF01368">
    <property type="entry name" value="DHH"/>
    <property type="match status" value="1"/>
</dbReference>
<dbReference type="PANTHER" id="PTHR47618:SF1">
    <property type="entry name" value="BIFUNCTIONAL OLIGORIBONUCLEASE AND PAP PHOSPHATASE NRNA"/>
    <property type="match status" value="1"/>
</dbReference>
<accession>A0A8J7KTM0</accession>
<organism evidence="3 4">
    <name type="scientific">Savagea serpentis</name>
    <dbReference type="NCBI Taxonomy" id="2785297"/>
    <lineage>
        <taxon>Bacteria</taxon>
        <taxon>Bacillati</taxon>
        <taxon>Bacillota</taxon>
        <taxon>Bacilli</taxon>
        <taxon>Bacillales</taxon>
        <taxon>Caryophanaceae</taxon>
        <taxon>Savagea</taxon>
    </lineage>
</organism>
<dbReference type="InterPro" id="IPR003156">
    <property type="entry name" value="DHHA1_dom"/>
</dbReference>
<reference evidence="3" key="1">
    <citation type="submission" date="2020-11" db="EMBL/GenBank/DDBJ databases">
        <title>Multidrug resistant novel bacterium Savagea serpentis sp. nov., isolated from the scats of a vine snake (Ahaetulla nasuta).</title>
        <authorList>
            <person name="Venkata Ramana V."/>
            <person name="Vikas Patil S."/>
            <person name="Yogita Lugani V."/>
        </authorList>
    </citation>
    <scope>NUCLEOTIDE SEQUENCE</scope>
    <source>
        <strain evidence="3">SN6</strain>
    </source>
</reference>
<dbReference type="AlphaFoldDB" id="A0A8J7KTM0"/>
<evidence type="ECO:0000313" key="4">
    <source>
        <dbReference type="Proteomes" id="UP000622653"/>
    </source>
</evidence>
<dbReference type="InterPro" id="IPR038763">
    <property type="entry name" value="DHH_sf"/>
</dbReference>
<dbReference type="RefSeq" id="WP_194563198.1">
    <property type="nucleotide sequence ID" value="NZ_JADKPV010000005.1"/>
</dbReference>
<feature type="domain" description="DDH" evidence="1">
    <location>
        <begin position="14"/>
        <end position="154"/>
    </location>
</feature>
<dbReference type="InterPro" id="IPR051319">
    <property type="entry name" value="Oligoribo/pAp-PDE_c-di-AMP_PDE"/>
</dbReference>
<evidence type="ECO:0000313" key="3">
    <source>
        <dbReference type="EMBL" id="MBF4501714.1"/>
    </source>
</evidence>
<dbReference type="InterPro" id="IPR001667">
    <property type="entry name" value="DDH_dom"/>
</dbReference>
<gene>
    <name evidence="3" type="ORF">IRY55_10090</name>
</gene>
<evidence type="ECO:0000259" key="1">
    <source>
        <dbReference type="Pfam" id="PF01368"/>
    </source>
</evidence>
<name>A0A8J7KTM0_9BACL</name>
<dbReference type="Gene3D" id="3.90.1640.10">
    <property type="entry name" value="inorganic pyrophosphatase (n-terminal core)"/>
    <property type="match status" value="1"/>
</dbReference>
<protein>
    <submittedName>
        <fullName evidence="3">Bifunctional oligoribonuclease/PAP phosphatase NrnA</fullName>
    </submittedName>
</protein>
<dbReference type="Proteomes" id="UP000622653">
    <property type="component" value="Unassembled WGS sequence"/>
</dbReference>
<dbReference type="Pfam" id="PF02272">
    <property type="entry name" value="DHHA1"/>
    <property type="match status" value="1"/>
</dbReference>
<feature type="domain" description="DHHA1" evidence="2">
    <location>
        <begin position="228"/>
        <end position="310"/>
    </location>
</feature>
<keyword evidence="4" id="KW-1185">Reference proteome</keyword>